<feature type="compositionally biased region" description="Basic and acidic residues" evidence="1">
    <location>
        <begin position="152"/>
        <end position="168"/>
    </location>
</feature>
<evidence type="ECO:0000256" key="1">
    <source>
        <dbReference type="SAM" id="MobiDB-lite"/>
    </source>
</evidence>
<name>A0A8G0L4F8_9HYPO</name>
<accession>A0A8G0L4F8</accession>
<dbReference type="AlphaFoldDB" id="A0A8G0L4F8"/>
<dbReference type="EMBL" id="CP075865">
    <property type="protein sequence ID" value="QYS95501.1"/>
    <property type="molecule type" value="Genomic_DNA"/>
</dbReference>
<dbReference type="Proteomes" id="UP000826661">
    <property type="component" value="Chromosome II"/>
</dbReference>
<evidence type="ECO:0000313" key="3">
    <source>
        <dbReference type="Proteomes" id="UP000826661"/>
    </source>
</evidence>
<feature type="region of interest" description="Disordered" evidence="1">
    <location>
        <begin position="145"/>
        <end position="168"/>
    </location>
</feature>
<sequence length="201" mass="22677">MAGAANYTTEARRDYEGWEDEKLGIGESYAATRRQLKQVRFNPLANPRSSPHPKLPRASSIPPDDNESHDRPRLVTLGSKRGGNSADTEGRRGTDSETPEFREELMTSVEDPITTISAEQFEKWLLMLMPYIERMITEKRISIPEGDTGGRFSEDGRAAKSPMEKKQQHELEKIRATEQYGVPVFDMGRHLKDATISLSVL</sequence>
<organism evidence="2 3">
    <name type="scientific">Trichoderma simmonsii</name>
    <dbReference type="NCBI Taxonomy" id="1491479"/>
    <lineage>
        <taxon>Eukaryota</taxon>
        <taxon>Fungi</taxon>
        <taxon>Dikarya</taxon>
        <taxon>Ascomycota</taxon>
        <taxon>Pezizomycotina</taxon>
        <taxon>Sordariomycetes</taxon>
        <taxon>Hypocreomycetidae</taxon>
        <taxon>Hypocreales</taxon>
        <taxon>Hypocreaceae</taxon>
        <taxon>Trichoderma</taxon>
    </lineage>
</organism>
<protein>
    <submittedName>
        <fullName evidence="2">Uncharacterized protein</fullName>
    </submittedName>
</protein>
<keyword evidence="3" id="KW-1185">Reference proteome</keyword>
<feature type="compositionally biased region" description="Basic and acidic residues" evidence="1">
    <location>
        <begin position="88"/>
        <end position="100"/>
    </location>
</feature>
<feature type="compositionally biased region" description="Basic and acidic residues" evidence="1">
    <location>
        <begin position="10"/>
        <end position="20"/>
    </location>
</feature>
<feature type="region of interest" description="Disordered" evidence="1">
    <location>
        <begin position="1"/>
        <end position="20"/>
    </location>
</feature>
<proteinExistence type="predicted"/>
<evidence type="ECO:0000313" key="2">
    <source>
        <dbReference type="EMBL" id="QYS95501.1"/>
    </source>
</evidence>
<gene>
    <name evidence="2" type="ORF">H0G86_002793</name>
</gene>
<reference evidence="2 3" key="1">
    <citation type="journal article" date="2021" name="BMC Genomics">
        <title>Telomere-to-telomere genome assembly of asparaginase-producing Trichoderma simmonsii.</title>
        <authorList>
            <person name="Chung D."/>
            <person name="Kwon Y.M."/>
            <person name="Yang Y."/>
        </authorList>
    </citation>
    <scope>NUCLEOTIDE SEQUENCE [LARGE SCALE GENOMIC DNA]</scope>
    <source>
        <strain evidence="2 3">GH-Sj1</strain>
    </source>
</reference>
<feature type="region of interest" description="Disordered" evidence="1">
    <location>
        <begin position="37"/>
        <end position="100"/>
    </location>
</feature>